<comment type="caution">
    <text evidence="2">The sequence shown here is derived from an EMBL/GenBank/DDBJ whole genome shotgun (WGS) entry which is preliminary data.</text>
</comment>
<feature type="transmembrane region" description="Helical" evidence="1">
    <location>
        <begin position="79"/>
        <end position="99"/>
    </location>
</feature>
<keyword evidence="1" id="KW-0812">Transmembrane</keyword>
<sequence length="405" mass="45444">MVAALDSGIYYILSTMTAAICLDSHSTSVFGATSEIYVPRDAECALYPPRSCRQPFSLYIIYFLSAHNGHHAKIFRRTVTAPILMLFLCLGRLGLAYLFNLVANINQKQLFDGVRSWLARGGNVDNYRGSDEFTAILRRTLAYVKLKRQLKSLLFDSRQPQKMAKSKNNIPYTDLQHGCPYCLECRDKDKCITIHLIKKNMLPELTKAGVGQVLGAGITKVPEGKRMIPLKKGNNYRKGVIYSPDDFNLEAIRPDPTKIQRCQRHIILFKEEVDTPVLDFVVFNPWPKEILQKLCSHNHQASRVKALRRENAVSTWGEGNMLPFGERVPAAGGPADGLRMYANTEIMNQGSVIEGINIFFGYAEDSLIAEETARSIDPHSADAVKLLQKFRQNIDTAFAKVPDSA</sequence>
<name>A0ABR1IMS8_9AGAR</name>
<organism evidence="2 3">
    <name type="scientific">Marasmiellus scandens</name>
    <dbReference type="NCBI Taxonomy" id="2682957"/>
    <lineage>
        <taxon>Eukaryota</taxon>
        <taxon>Fungi</taxon>
        <taxon>Dikarya</taxon>
        <taxon>Basidiomycota</taxon>
        <taxon>Agaricomycotina</taxon>
        <taxon>Agaricomycetes</taxon>
        <taxon>Agaricomycetidae</taxon>
        <taxon>Agaricales</taxon>
        <taxon>Marasmiineae</taxon>
        <taxon>Omphalotaceae</taxon>
        <taxon>Marasmiellus</taxon>
    </lineage>
</organism>
<accession>A0ABR1IMS8</accession>
<keyword evidence="1" id="KW-0472">Membrane</keyword>
<evidence type="ECO:0000313" key="2">
    <source>
        <dbReference type="EMBL" id="KAK7434817.1"/>
    </source>
</evidence>
<protein>
    <submittedName>
        <fullName evidence="2">Uncharacterized protein</fullName>
    </submittedName>
</protein>
<reference evidence="2 3" key="1">
    <citation type="submission" date="2024-01" db="EMBL/GenBank/DDBJ databases">
        <title>A draft genome for the cacao thread blight pathogen Marasmiellus scandens.</title>
        <authorList>
            <person name="Baruah I.K."/>
            <person name="Leung J."/>
            <person name="Bukari Y."/>
            <person name="Amoako-Attah I."/>
            <person name="Meinhardt L.W."/>
            <person name="Bailey B.A."/>
            <person name="Cohen S.P."/>
        </authorList>
    </citation>
    <scope>NUCLEOTIDE SEQUENCE [LARGE SCALE GENOMIC DNA]</scope>
    <source>
        <strain evidence="2 3">GH-19</strain>
    </source>
</reference>
<proteinExistence type="predicted"/>
<dbReference type="Proteomes" id="UP001498398">
    <property type="component" value="Unassembled WGS sequence"/>
</dbReference>
<evidence type="ECO:0000313" key="3">
    <source>
        <dbReference type="Proteomes" id="UP001498398"/>
    </source>
</evidence>
<keyword evidence="3" id="KW-1185">Reference proteome</keyword>
<keyword evidence="1" id="KW-1133">Transmembrane helix</keyword>
<gene>
    <name evidence="2" type="ORF">VKT23_020004</name>
</gene>
<evidence type="ECO:0000256" key="1">
    <source>
        <dbReference type="SAM" id="Phobius"/>
    </source>
</evidence>
<dbReference type="EMBL" id="JBANRG010000116">
    <property type="protein sequence ID" value="KAK7434817.1"/>
    <property type="molecule type" value="Genomic_DNA"/>
</dbReference>